<dbReference type="Proteomes" id="UP000231466">
    <property type="component" value="Unassembled WGS sequence"/>
</dbReference>
<comment type="caution">
    <text evidence="9">The sequence shown here is derived from an EMBL/GenBank/DDBJ whole genome shotgun (WGS) entry which is preliminary data.</text>
</comment>
<keyword evidence="3" id="KW-0560">Oxidoreductase</keyword>
<evidence type="ECO:0000256" key="4">
    <source>
        <dbReference type="ARBA" id="ARBA00023157"/>
    </source>
</evidence>
<evidence type="ECO:0000256" key="2">
    <source>
        <dbReference type="ARBA" id="ARBA00022729"/>
    </source>
</evidence>
<keyword evidence="2" id="KW-0732">Signal</keyword>
<dbReference type="AlphaFoldDB" id="A0A2H0VFD2"/>
<evidence type="ECO:0008006" key="11">
    <source>
        <dbReference type="Google" id="ProtNLM"/>
    </source>
</evidence>
<dbReference type="Pfam" id="PF13462">
    <property type="entry name" value="Thioredoxin_4"/>
    <property type="match status" value="1"/>
</dbReference>
<dbReference type="InterPro" id="IPR001853">
    <property type="entry name" value="DSBA-like_thioredoxin_dom"/>
</dbReference>
<keyword evidence="4" id="KW-1015">Disulfide bond</keyword>
<keyword evidence="6" id="KW-1133">Transmembrane helix</keyword>
<dbReference type="InterPro" id="IPR036249">
    <property type="entry name" value="Thioredoxin-like_sf"/>
</dbReference>
<keyword evidence="5" id="KW-0676">Redox-active center</keyword>
<evidence type="ECO:0000259" key="8">
    <source>
        <dbReference type="Pfam" id="PF13462"/>
    </source>
</evidence>
<sequence length="235" mass="24847">MNNNQNYLVPGAIVLAGLLIAGAVIYVQGLPGGKPTTGLEEGTVGNPVEVAKAIGLNTKDFQECYESGRYADDVDADVVAAEAAGGAGTPYFVIVGESIEGAVIVSGAQPKANFEKALDMARGNADLIAYDENIGFGYLANLSESISPEDHIRGNVDAPITIIEYSDLECPFCQVVHPTIQSLVSENSDVSWVYRHLPLEAIHPSARPLAEGSECAAELGGNDAFWAFLDKVFEE</sequence>
<feature type="domain" description="Thioredoxin-like fold" evidence="8">
    <location>
        <begin position="148"/>
        <end position="234"/>
    </location>
</feature>
<accession>A0A2H0VFD2</accession>
<dbReference type="Pfam" id="PF01323">
    <property type="entry name" value="DSBA"/>
    <property type="match status" value="1"/>
</dbReference>
<dbReference type="PANTHER" id="PTHR13887">
    <property type="entry name" value="GLUTATHIONE S-TRANSFERASE KAPPA"/>
    <property type="match status" value="1"/>
</dbReference>
<dbReference type="Gene3D" id="3.40.30.10">
    <property type="entry name" value="Glutaredoxin"/>
    <property type="match status" value="2"/>
</dbReference>
<feature type="transmembrane region" description="Helical" evidence="6">
    <location>
        <begin position="7"/>
        <end position="27"/>
    </location>
</feature>
<evidence type="ECO:0000313" key="9">
    <source>
        <dbReference type="EMBL" id="PIR97817.1"/>
    </source>
</evidence>
<dbReference type="PANTHER" id="PTHR13887:SF14">
    <property type="entry name" value="DISULFIDE BOND FORMATION PROTEIN D"/>
    <property type="match status" value="1"/>
</dbReference>
<dbReference type="SUPFAM" id="SSF52833">
    <property type="entry name" value="Thioredoxin-like"/>
    <property type="match status" value="1"/>
</dbReference>
<comment type="similarity">
    <text evidence="1">Belongs to the thioredoxin family. DsbA subfamily.</text>
</comment>
<evidence type="ECO:0000256" key="6">
    <source>
        <dbReference type="SAM" id="Phobius"/>
    </source>
</evidence>
<dbReference type="GO" id="GO:0016491">
    <property type="term" value="F:oxidoreductase activity"/>
    <property type="evidence" value="ECO:0007669"/>
    <property type="project" value="UniProtKB-KW"/>
</dbReference>
<reference evidence="10" key="1">
    <citation type="submission" date="2017-09" db="EMBL/GenBank/DDBJ databases">
        <title>Depth-based differentiation of microbial function through sediment-hosted aquifers and enrichment of novel symbionts in the deep terrestrial subsurface.</title>
        <authorList>
            <person name="Probst A.J."/>
            <person name="Ladd B."/>
            <person name="Jarett J.K."/>
            <person name="Geller-Mcgrath D.E."/>
            <person name="Sieber C.M.K."/>
            <person name="Emerson J.B."/>
            <person name="Anantharaman K."/>
            <person name="Thomas B.C."/>
            <person name="Malmstrom R."/>
            <person name="Stieglmeier M."/>
            <person name="Klingl A."/>
            <person name="Woyke T."/>
            <person name="Ryan C.M."/>
            <person name="Banfield J.F."/>
        </authorList>
    </citation>
    <scope>NUCLEOTIDE SEQUENCE [LARGE SCALE GENOMIC DNA]</scope>
</reference>
<evidence type="ECO:0000259" key="7">
    <source>
        <dbReference type="Pfam" id="PF01323"/>
    </source>
</evidence>
<gene>
    <name evidence="9" type="ORF">COT89_02815</name>
</gene>
<proteinExistence type="inferred from homology"/>
<keyword evidence="6" id="KW-0812">Transmembrane</keyword>
<dbReference type="EMBL" id="PFAH01000009">
    <property type="protein sequence ID" value="PIR97817.1"/>
    <property type="molecule type" value="Genomic_DNA"/>
</dbReference>
<name>A0A2H0VFD2_9BACT</name>
<evidence type="ECO:0000313" key="10">
    <source>
        <dbReference type="Proteomes" id="UP000231466"/>
    </source>
</evidence>
<organism evidence="9 10">
    <name type="scientific">Candidatus Colwellbacteria bacterium CG10_big_fil_rev_8_21_14_0_10_42_22</name>
    <dbReference type="NCBI Taxonomy" id="1974540"/>
    <lineage>
        <taxon>Bacteria</taxon>
        <taxon>Candidatus Colwelliibacteriota</taxon>
    </lineage>
</organism>
<keyword evidence="6" id="KW-0472">Membrane</keyword>
<dbReference type="InterPro" id="IPR012336">
    <property type="entry name" value="Thioredoxin-like_fold"/>
</dbReference>
<feature type="domain" description="DSBA-like thioredoxin" evidence="7">
    <location>
        <begin position="48"/>
        <end position="118"/>
    </location>
</feature>
<evidence type="ECO:0000256" key="1">
    <source>
        <dbReference type="ARBA" id="ARBA00005791"/>
    </source>
</evidence>
<evidence type="ECO:0000256" key="3">
    <source>
        <dbReference type="ARBA" id="ARBA00023002"/>
    </source>
</evidence>
<evidence type="ECO:0000256" key="5">
    <source>
        <dbReference type="ARBA" id="ARBA00023284"/>
    </source>
</evidence>
<protein>
    <recommendedName>
        <fullName evidence="11">Thioredoxin domain-containing protein</fullName>
    </recommendedName>
</protein>